<dbReference type="AlphaFoldDB" id="A0AAN7YH80"/>
<evidence type="ECO:0000256" key="5">
    <source>
        <dbReference type="SAM" id="Phobius"/>
    </source>
</evidence>
<keyword evidence="7" id="KW-1185">Reference proteome</keyword>
<feature type="transmembrane region" description="Helical" evidence="5">
    <location>
        <begin position="43"/>
        <end position="66"/>
    </location>
</feature>
<protein>
    <submittedName>
        <fullName evidence="6">Uncharacterized protein</fullName>
    </submittedName>
</protein>
<dbReference type="PANTHER" id="PTHR31465">
    <property type="entry name" value="PROTEIN RTA1-RELATED"/>
    <property type="match status" value="1"/>
</dbReference>
<evidence type="ECO:0000313" key="6">
    <source>
        <dbReference type="EMBL" id="KAK5086791.1"/>
    </source>
</evidence>
<organism evidence="6 7">
    <name type="scientific">Lithohypha guttulata</name>
    <dbReference type="NCBI Taxonomy" id="1690604"/>
    <lineage>
        <taxon>Eukaryota</taxon>
        <taxon>Fungi</taxon>
        <taxon>Dikarya</taxon>
        <taxon>Ascomycota</taxon>
        <taxon>Pezizomycotina</taxon>
        <taxon>Eurotiomycetes</taxon>
        <taxon>Chaetothyriomycetidae</taxon>
        <taxon>Chaetothyriales</taxon>
        <taxon>Trichomeriaceae</taxon>
        <taxon>Lithohypha</taxon>
    </lineage>
</organism>
<dbReference type="Pfam" id="PF04479">
    <property type="entry name" value="RTA1"/>
    <property type="match status" value="1"/>
</dbReference>
<reference evidence="6 7" key="1">
    <citation type="submission" date="2023-08" db="EMBL/GenBank/DDBJ databases">
        <title>Black Yeasts Isolated from many extreme environments.</title>
        <authorList>
            <person name="Coleine C."/>
            <person name="Stajich J.E."/>
            <person name="Selbmann L."/>
        </authorList>
    </citation>
    <scope>NUCLEOTIDE SEQUENCE [LARGE SCALE GENOMIC DNA]</scope>
    <source>
        <strain evidence="6 7">CCFEE 5910</strain>
    </source>
</reference>
<dbReference type="Proteomes" id="UP001309876">
    <property type="component" value="Unassembled WGS sequence"/>
</dbReference>
<dbReference type="InterPro" id="IPR007568">
    <property type="entry name" value="RTA1"/>
</dbReference>
<evidence type="ECO:0000256" key="2">
    <source>
        <dbReference type="ARBA" id="ARBA00022692"/>
    </source>
</evidence>
<keyword evidence="4 5" id="KW-0472">Membrane</keyword>
<accession>A0AAN7YH80</accession>
<sequence>MATSVSEPSLYQYSPSHVLPSVFAGLAGISLVLHVYQNFHFGFWRVTFFMSWGGLVFTGGWIMRILSSYSPQNLNYYISQNVLILAAQPIFSGTQYAILSRLMHHLPMYAPLHPHRVMIFFVYIGAAIESLTVAGASMVAANPEDMDKRARGGLLLSIALALQGAVECFFVFLVALVHCRCAKAQRSIPRNIQSICIMLYGTSTLVLIRCICRAIESFSTETSTTCNVVCRTVLYNEWYLYAFEAAPIVLYTLWLNIVHPGFFLPRQRCVYLDVDRKTQRMGPGWIDRRSRLATFLDPFDVSGILNGQPSHEKFWERPEDWPVVEVGNTSQRSSKRAYIPLLQHEVDVSSKP</sequence>
<dbReference type="PANTHER" id="PTHR31465:SF13">
    <property type="entry name" value="RTA1 DOMAIN PROTEIN-RELATED"/>
    <property type="match status" value="1"/>
</dbReference>
<comment type="subcellular location">
    <subcellularLocation>
        <location evidence="1">Membrane</location>
        <topology evidence="1">Multi-pass membrane protein</topology>
    </subcellularLocation>
</comment>
<evidence type="ECO:0000256" key="4">
    <source>
        <dbReference type="ARBA" id="ARBA00023136"/>
    </source>
</evidence>
<proteinExistence type="predicted"/>
<feature type="transmembrane region" description="Helical" evidence="5">
    <location>
        <begin position="78"/>
        <end position="99"/>
    </location>
</feature>
<keyword evidence="3 5" id="KW-1133">Transmembrane helix</keyword>
<name>A0AAN7YH80_9EURO</name>
<gene>
    <name evidence="6" type="ORF">LTR05_003959</name>
</gene>
<feature type="transmembrane region" description="Helical" evidence="5">
    <location>
        <begin position="238"/>
        <end position="258"/>
    </location>
</feature>
<comment type="caution">
    <text evidence="6">The sequence shown here is derived from an EMBL/GenBank/DDBJ whole genome shotgun (WGS) entry which is preliminary data.</text>
</comment>
<feature type="transmembrane region" description="Helical" evidence="5">
    <location>
        <begin position="120"/>
        <end position="141"/>
    </location>
</feature>
<evidence type="ECO:0000256" key="3">
    <source>
        <dbReference type="ARBA" id="ARBA00022989"/>
    </source>
</evidence>
<keyword evidence="2 5" id="KW-0812">Transmembrane</keyword>
<feature type="transmembrane region" description="Helical" evidence="5">
    <location>
        <begin position="153"/>
        <end position="177"/>
    </location>
</feature>
<dbReference type="GO" id="GO:0016020">
    <property type="term" value="C:membrane"/>
    <property type="evidence" value="ECO:0007669"/>
    <property type="project" value="UniProtKB-SubCell"/>
</dbReference>
<dbReference type="EMBL" id="JAVRRJ010000003">
    <property type="protein sequence ID" value="KAK5086791.1"/>
    <property type="molecule type" value="Genomic_DNA"/>
</dbReference>
<evidence type="ECO:0000313" key="7">
    <source>
        <dbReference type="Proteomes" id="UP001309876"/>
    </source>
</evidence>
<evidence type="ECO:0000256" key="1">
    <source>
        <dbReference type="ARBA" id="ARBA00004141"/>
    </source>
</evidence>
<feature type="transmembrane region" description="Helical" evidence="5">
    <location>
        <begin position="18"/>
        <end position="36"/>
    </location>
</feature>